<feature type="domain" description="Ubiquitin fusion degradation protein UFD1 N-terminal subdomain 1" evidence="4">
    <location>
        <begin position="11"/>
        <end position="106"/>
    </location>
</feature>
<dbReference type="GO" id="GO:0006511">
    <property type="term" value="P:ubiquitin-dependent protein catabolic process"/>
    <property type="evidence" value="ECO:0007669"/>
    <property type="project" value="InterPro"/>
</dbReference>
<dbReference type="InterPro" id="IPR055417">
    <property type="entry name" value="UFD1_N1"/>
</dbReference>
<dbReference type="GO" id="GO:0034098">
    <property type="term" value="C:VCP-NPL4-UFD1 AAA ATPase complex"/>
    <property type="evidence" value="ECO:0007669"/>
    <property type="project" value="TreeGrafter"/>
</dbReference>
<keyword evidence="2" id="KW-0833">Ubl conjugation pathway</keyword>
<dbReference type="PANTHER" id="PTHR12555">
    <property type="entry name" value="UBIQUITIN FUSION DEGRADATON PROTEIN 1"/>
    <property type="match status" value="1"/>
</dbReference>
<feature type="domain" description="Ubiquitin fusion degradation protein UFD1 N-terminal subdomain 2" evidence="5">
    <location>
        <begin position="108"/>
        <end position="186"/>
    </location>
</feature>
<dbReference type="InParanoid" id="A0A5J5EIY8"/>
<dbReference type="InterPro" id="IPR055418">
    <property type="entry name" value="UFD1_N2"/>
</dbReference>
<evidence type="ECO:0000259" key="4">
    <source>
        <dbReference type="Pfam" id="PF03152"/>
    </source>
</evidence>
<comment type="caution">
    <text evidence="6">The sequence shown here is derived from an EMBL/GenBank/DDBJ whole genome shotgun (WGS) entry which is preliminary data.</text>
</comment>
<feature type="region of interest" description="Disordered" evidence="3">
    <location>
        <begin position="258"/>
        <end position="300"/>
    </location>
</feature>
<dbReference type="EMBL" id="VXIS01000302">
    <property type="protein sequence ID" value="KAA8894916.1"/>
    <property type="molecule type" value="Genomic_DNA"/>
</dbReference>
<dbReference type="Gene3D" id="3.10.330.10">
    <property type="match status" value="1"/>
</dbReference>
<comment type="similarity">
    <text evidence="1">Belongs to the UFD1 family.</text>
</comment>
<dbReference type="GO" id="GO:0031593">
    <property type="term" value="F:polyubiquitin modification-dependent protein binding"/>
    <property type="evidence" value="ECO:0007669"/>
    <property type="project" value="TreeGrafter"/>
</dbReference>
<dbReference type="PANTHER" id="PTHR12555:SF13">
    <property type="entry name" value="UBIQUITIN RECOGNITION FACTOR IN ER-ASSOCIATED DEGRADATION PROTEIN 1"/>
    <property type="match status" value="1"/>
</dbReference>
<dbReference type="Gene3D" id="2.40.40.50">
    <property type="entry name" value="Ubiquitin fusion degradation protein UFD1, N-terminal domain"/>
    <property type="match status" value="1"/>
</dbReference>
<keyword evidence="7" id="KW-1185">Reference proteome</keyword>
<feature type="compositionally biased region" description="Basic and acidic residues" evidence="3">
    <location>
        <begin position="259"/>
        <end position="268"/>
    </location>
</feature>
<dbReference type="Pfam" id="PF24842">
    <property type="entry name" value="UFD1_N2"/>
    <property type="match status" value="1"/>
</dbReference>
<evidence type="ECO:0000256" key="1">
    <source>
        <dbReference type="ARBA" id="ARBA00006043"/>
    </source>
</evidence>
<evidence type="ECO:0000313" key="7">
    <source>
        <dbReference type="Proteomes" id="UP000326924"/>
    </source>
</evidence>
<protein>
    <submittedName>
        <fullName evidence="6">Ubiquitin fusion degradation protein UFD1-domain-containing protein</fullName>
    </submittedName>
</protein>
<dbReference type="InterPro" id="IPR042299">
    <property type="entry name" value="Ufd1-like_Nn"/>
</dbReference>
<dbReference type="Pfam" id="PF03152">
    <property type="entry name" value="UFD1_N1"/>
    <property type="match status" value="1"/>
</dbReference>
<reference evidence="6 7" key="1">
    <citation type="submission" date="2019-09" db="EMBL/GenBank/DDBJ databases">
        <title>Draft genome of the ectomycorrhizal ascomycete Sphaerosporella brunnea.</title>
        <authorList>
            <consortium name="DOE Joint Genome Institute"/>
            <person name="Benucci G.M."/>
            <person name="Marozzi G."/>
            <person name="Antonielli L."/>
            <person name="Sanchez S."/>
            <person name="Marco P."/>
            <person name="Wang X."/>
            <person name="Falini L.B."/>
            <person name="Barry K."/>
            <person name="Haridas S."/>
            <person name="Lipzen A."/>
            <person name="Labutti K."/>
            <person name="Grigoriev I.V."/>
            <person name="Murat C."/>
            <person name="Martin F."/>
            <person name="Albertini E."/>
            <person name="Donnini D."/>
            <person name="Bonito G."/>
        </authorList>
    </citation>
    <scope>NUCLEOTIDE SEQUENCE [LARGE SCALE GENOMIC DNA]</scope>
    <source>
        <strain evidence="6 7">Sb_GMNB300</strain>
    </source>
</reference>
<organism evidence="6 7">
    <name type="scientific">Sphaerosporella brunnea</name>
    <dbReference type="NCBI Taxonomy" id="1250544"/>
    <lineage>
        <taxon>Eukaryota</taxon>
        <taxon>Fungi</taxon>
        <taxon>Dikarya</taxon>
        <taxon>Ascomycota</taxon>
        <taxon>Pezizomycotina</taxon>
        <taxon>Pezizomycetes</taxon>
        <taxon>Pezizales</taxon>
        <taxon>Pyronemataceae</taxon>
        <taxon>Sphaerosporella</taxon>
    </lineage>
</organism>
<gene>
    <name evidence="6" type="ORF">FN846DRAFT_998547</name>
</gene>
<sequence>MSGNDGPACRFDTFFRCYPAGVLGRGELNYSGIIILPPSALGKLTRLRIAYPMVLELHNVPRQKMTQAGVLEFVAEAKRVYLPYWMMRTLYLKAGELVQIKSTAIPSGSFIKLQPESTSFITAISDPKGVLENALRRFLTLTKGDKFQFLYKGNIFEIAVLDVKPQHQSGGISCLDTDLEVDFAPPLDYVEPPTSLLGGGGVKPFIQESFMAKRIGYDALAATPPSAAGPVISTAKPQPLRLPLGTLFFGYPIEPMKAGSDKAEEKKPSMFSSPGGKTLGDTTNRKRKHKDITGKETKSD</sequence>
<accession>A0A5J5EIY8</accession>
<proteinExistence type="inferred from homology"/>
<dbReference type="AlphaFoldDB" id="A0A5J5EIY8"/>
<evidence type="ECO:0000313" key="6">
    <source>
        <dbReference type="EMBL" id="KAA8894916.1"/>
    </source>
</evidence>
<evidence type="ECO:0000259" key="5">
    <source>
        <dbReference type="Pfam" id="PF24842"/>
    </source>
</evidence>
<evidence type="ECO:0000256" key="3">
    <source>
        <dbReference type="SAM" id="MobiDB-lite"/>
    </source>
</evidence>
<dbReference type="InterPro" id="IPR004854">
    <property type="entry name" value="Ufd1-like"/>
</dbReference>
<dbReference type="GO" id="GO:0036503">
    <property type="term" value="P:ERAD pathway"/>
    <property type="evidence" value="ECO:0007669"/>
    <property type="project" value="TreeGrafter"/>
</dbReference>
<name>A0A5J5EIY8_9PEZI</name>
<dbReference type="Proteomes" id="UP000326924">
    <property type="component" value="Unassembled WGS sequence"/>
</dbReference>
<dbReference type="FunCoup" id="A0A5J5EIY8">
    <property type="interactions" value="1136"/>
</dbReference>
<evidence type="ECO:0000256" key="2">
    <source>
        <dbReference type="ARBA" id="ARBA00022786"/>
    </source>
</evidence>
<feature type="compositionally biased region" description="Basic and acidic residues" evidence="3">
    <location>
        <begin position="291"/>
        <end position="300"/>
    </location>
</feature>
<dbReference type="OrthoDB" id="422728at2759"/>